<dbReference type="EMBL" id="KZ679127">
    <property type="protein sequence ID" value="PTB80596.1"/>
    <property type="molecule type" value="Genomic_DNA"/>
</dbReference>
<evidence type="ECO:0000313" key="3">
    <source>
        <dbReference type="Proteomes" id="UP000240760"/>
    </source>
</evidence>
<evidence type="ECO:0000256" key="1">
    <source>
        <dbReference type="SAM" id="Phobius"/>
    </source>
</evidence>
<keyword evidence="1" id="KW-1133">Transmembrane helix</keyword>
<dbReference type="Proteomes" id="UP000240760">
    <property type="component" value="Unassembled WGS sequence"/>
</dbReference>
<keyword evidence="1" id="KW-0812">Transmembrane</keyword>
<dbReference type="AlphaFoldDB" id="A0A2T4CGC1"/>
<feature type="transmembrane region" description="Helical" evidence="1">
    <location>
        <begin position="84"/>
        <end position="117"/>
    </location>
</feature>
<proteinExistence type="predicted"/>
<keyword evidence="3" id="KW-1185">Reference proteome</keyword>
<name>A0A2T4CGC1_TRILO</name>
<organism evidence="2 3">
    <name type="scientific">Trichoderma longibrachiatum ATCC 18648</name>
    <dbReference type="NCBI Taxonomy" id="983965"/>
    <lineage>
        <taxon>Eukaryota</taxon>
        <taxon>Fungi</taxon>
        <taxon>Dikarya</taxon>
        <taxon>Ascomycota</taxon>
        <taxon>Pezizomycotina</taxon>
        <taxon>Sordariomycetes</taxon>
        <taxon>Hypocreomycetidae</taxon>
        <taxon>Hypocreales</taxon>
        <taxon>Hypocreaceae</taxon>
        <taxon>Trichoderma</taxon>
    </lineage>
</organism>
<gene>
    <name evidence="2" type="ORF">M440DRAFT_198556</name>
</gene>
<protein>
    <submittedName>
        <fullName evidence="2">Uncharacterized protein</fullName>
    </submittedName>
</protein>
<keyword evidence="1" id="KW-0472">Membrane</keyword>
<sequence length="124" mass="13748">MTTHSSSRFRFLEAERRGGAQRIADVKHGKKITAWSSLGSVDATGLCNAAGVAGWPGKMAWLAGGLLRRSRYIQCSVLRTVRDLALMFFVFDSVLTWSFSSFSFLLLLPILLPFYLLHNGSFST</sequence>
<reference evidence="2 3" key="1">
    <citation type="submission" date="2016-07" db="EMBL/GenBank/DDBJ databases">
        <title>Multiple horizontal gene transfer events from other fungi enriched the ability of initially mycotrophic Trichoderma (Ascomycota) to feed on dead plant biomass.</title>
        <authorList>
            <consortium name="DOE Joint Genome Institute"/>
            <person name="Aerts A."/>
            <person name="Atanasova L."/>
            <person name="Chenthamara K."/>
            <person name="Zhang J."/>
            <person name="Grujic M."/>
            <person name="Henrissat B."/>
            <person name="Kuo A."/>
            <person name="Salamov A."/>
            <person name="Lipzen A."/>
            <person name="Labutti K."/>
            <person name="Barry K."/>
            <person name="Miao Y."/>
            <person name="Rahimi M.J."/>
            <person name="Shen Q."/>
            <person name="Grigoriev I.V."/>
            <person name="Kubicek C.P."/>
            <person name="Druzhinina I.S."/>
        </authorList>
    </citation>
    <scope>NUCLEOTIDE SEQUENCE [LARGE SCALE GENOMIC DNA]</scope>
    <source>
        <strain evidence="2 3">ATCC 18648</strain>
    </source>
</reference>
<accession>A0A2T4CGC1</accession>
<evidence type="ECO:0000313" key="2">
    <source>
        <dbReference type="EMBL" id="PTB80596.1"/>
    </source>
</evidence>